<feature type="domain" description="Pyrroline-5-carboxylate reductase catalytic N-terminal" evidence="4">
    <location>
        <begin position="2"/>
        <end position="97"/>
    </location>
</feature>
<reference evidence="7" key="1">
    <citation type="submission" date="2018-12" db="EMBL/GenBank/DDBJ databases">
        <title>Complete genome sequence of Paenibacillus sp. MBLB1234.</title>
        <authorList>
            <person name="Nam Y.-D."/>
            <person name="Kang J."/>
            <person name="Chung W.-H."/>
            <person name="Park Y.S."/>
        </authorList>
    </citation>
    <scope>NUCLEOTIDE SEQUENCE [LARGE SCALE GENOMIC DNA]</scope>
    <source>
        <strain evidence="7">MBLB1234</strain>
    </source>
</reference>
<dbReference type="GO" id="GO:0004735">
    <property type="term" value="F:pyrroline-5-carboxylate reductase activity"/>
    <property type="evidence" value="ECO:0007669"/>
    <property type="project" value="UniProtKB-UniRule"/>
</dbReference>
<dbReference type="OrthoDB" id="9805754at2"/>
<dbReference type="GO" id="GO:0005737">
    <property type="term" value="C:cytoplasm"/>
    <property type="evidence" value="ECO:0007669"/>
    <property type="project" value="UniProtKB-SubCell"/>
</dbReference>
<dbReference type="RefSeq" id="WP_126997066.1">
    <property type="nucleotide sequence ID" value="NZ_CP034346.1"/>
</dbReference>
<dbReference type="UniPathway" id="UPA00098">
    <property type="reaction ID" value="UER00361"/>
</dbReference>
<gene>
    <name evidence="2" type="primary">proC</name>
    <name evidence="6" type="ORF">EI981_08090</name>
</gene>
<dbReference type="SUPFAM" id="SSF51735">
    <property type="entry name" value="NAD(P)-binding Rossmann-fold domains"/>
    <property type="match status" value="1"/>
</dbReference>
<dbReference type="PANTHER" id="PTHR11645:SF51">
    <property type="entry name" value="COME OPERON PROTEIN 4"/>
    <property type="match status" value="1"/>
</dbReference>
<keyword evidence="2 3" id="KW-0521">NADP</keyword>
<comment type="similarity">
    <text evidence="1 2">Belongs to the pyrroline-5-carboxylate reductase family.</text>
</comment>
<keyword evidence="2" id="KW-0028">Amino-acid biosynthesis</keyword>
<dbReference type="EMBL" id="CP034346">
    <property type="protein sequence ID" value="AZS14415.1"/>
    <property type="molecule type" value="Genomic_DNA"/>
</dbReference>
<feature type="binding site" evidence="3">
    <location>
        <begin position="6"/>
        <end position="11"/>
    </location>
    <ligand>
        <name>NADP(+)</name>
        <dbReference type="ChEBI" id="CHEBI:58349"/>
    </ligand>
</feature>
<feature type="domain" description="Pyrroline-5-carboxylate reductase dimerisation" evidence="5">
    <location>
        <begin position="159"/>
        <end position="262"/>
    </location>
</feature>
<evidence type="ECO:0000256" key="3">
    <source>
        <dbReference type="PIRSR" id="PIRSR000193-1"/>
    </source>
</evidence>
<name>A0A3S9UVR7_9BACL</name>
<evidence type="ECO:0000256" key="2">
    <source>
        <dbReference type="HAMAP-Rule" id="MF_01925"/>
    </source>
</evidence>
<dbReference type="SUPFAM" id="SSF48179">
    <property type="entry name" value="6-phosphogluconate dehydrogenase C-terminal domain-like"/>
    <property type="match status" value="1"/>
</dbReference>
<accession>A0A3S9UVR7</accession>
<dbReference type="InterPro" id="IPR028939">
    <property type="entry name" value="P5C_Rdtase_cat_N"/>
</dbReference>
<dbReference type="PIRSF" id="PIRSF000193">
    <property type="entry name" value="Pyrrol-5-carb_rd"/>
    <property type="match status" value="1"/>
</dbReference>
<comment type="catalytic activity">
    <reaction evidence="2">
        <text>L-proline + NADP(+) = (S)-1-pyrroline-5-carboxylate + NADPH + 2 H(+)</text>
        <dbReference type="Rhea" id="RHEA:14109"/>
        <dbReference type="ChEBI" id="CHEBI:15378"/>
        <dbReference type="ChEBI" id="CHEBI:17388"/>
        <dbReference type="ChEBI" id="CHEBI:57783"/>
        <dbReference type="ChEBI" id="CHEBI:58349"/>
        <dbReference type="ChEBI" id="CHEBI:60039"/>
        <dbReference type="EC" id="1.5.1.2"/>
    </reaction>
</comment>
<dbReference type="Gene3D" id="3.40.50.720">
    <property type="entry name" value="NAD(P)-binding Rossmann-like Domain"/>
    <property type="match status" value="1"/>
</dbReference>
<organism evidence="6 7">
    <name type="scientific">Paenibacillus lutimineralis</name>
    <dbReference type="NCBI Taxonomy" id="2707005"/>
    <lineage>
        <taxon>Bacteria</taxon>
        <taxon>Bacillati</taxon>
        <taxon>Bacillota</taxon>
        <taxon>Bacilli</taxon>
        <taxon>Bacillales</taxon>
        <taxon>Paenibacillaceae</taxon>
        <taxon>Paenibacillus</taxon>
    </lineage>
</organism>
<protein>
    <recommendedName>
        <fullName evidence="2">Pyrroline-5-carboxylate reductase</fullName>
        <shortName evidence="2">P5C reductase</shortName>
        <shortName evidence="2">P5CR</shortName>
        <ecNumber evidence="2">1.5.1.2</ecNumber>
    </recommendedName>
    <alternativeName>
        <fullName evidence="2">PCA reductase</fullName>
    </alternativeName>
</protein>
<dbReference type="Pfam" id="PF14748">
    <property type="entry name" value="P5CR_dimer"/>
    <property type="match status" value="1"/>
</dbReference>
<dbReference type="InterPro" id="IPR000304">
    <property type="entry name" value="Pyrroline-COOH_reductase"/>
</dbReference>
<dbReference type="InterPro" id="IPR053790">
    <property type="entry name" value="P5CR-like_CS"/>
</dbReference>
<comment type="function">
    <text evidence="2">Catalyzes the reduction of 1-pyrroline-5-carboxylate (PCA) to L-proline.</text>
</comment>
<evidence type="ECO:0000313" key="6">
    <source>
        <dbReference type="EMBL" id="AZS14415.1"/>
    </source>
</evidence>
<dbReference type="KEGG" id="plut:EI981_08090"/>
<comment type="pathway">
    <text evidence="2">Amino-acid biosynthesis; L-proline biosynthesis; L-proline from L-glutamate 5-semialdehyde: step 1/1.</text>
</comment>
<evidence type="ECO:0000259" key="5">
    <source>
        <dbReference type="Pfam" id="PF14748"/>
    </source>
</evidence>
<keyword evidence="2" id="KW-0641">Proline biosynthesis</keyword>
<dbReference type="AlphaFoldDB" id="A0A3S9UVR7"/>
<dbReference type="Pfam" id="PF03807">
    <property type="entry name" value="F420_oxidored"/>
    <property type="match status" value="1"/>
</dbReference>
<dbReference type="Proteomes" id="UP000270678">
    <property type="component" value="Chromosome"/>
</dbReference>
<dbReference type="Gene3D" id="1.10.3730.10">
    <property type="entry name" value="ProC C-terminal domain-like"/>
    <property type="match status" value="1"/>
</dbReference>
<evidence type="ECO:0000259" key="4">
    <source>
        <dbReference type="Pfam" id="PF03807"/>
    </source>
</evidence>
<comment type="subcellular location">
    <subcellularLocation>
        <location evidence="2">Cytoplasm</location>
    </subcellularLocation>
</comment>
<comment type="catalytic activity">
    <reaction evidence="2">
        <text>L-proline + NAD(+) = (S)-1-pyrroline-5-carboxylate + NADH + 2 H(+)</text>
        <dbReference type="Rhea" id="RHEA:14105"/>
        <dbReference type="ChEBI" id="CHEBI:15378"/>
        <dbReference type="ChEBI" id="CHEBI:17388"/>
        <dbReference type="ChEBI" id="CHEBI:57540"/>
        <dbReference type="ChEBI" id="CHEBI:57945"/>
        <dbReference type="ChEBI" id="CHEBI:60039"/>
        <dbReference type="EC" id="1.5.1.2"/>
    </reaction>
</comment>
<dbReference type="PROSITE" id="PS00521">
    <property type="entry name" value="P5CR"/>
    <property type="match status" value="1"/>
</dbReference>
<keyword evidence="2" id="KW-0560">Oxidoreductase</keyword>
<dbReference type="InterPro" id="IPR008927">
    <property type="entry name" value="6-PGluconate_DH-like_C_sf"/>
</dbReference>
<dbReference type="NCBIfam" id="NF005814">
    <property type="entry name" value="PRK07680.1"/>
    <property type="match status" value="1"/>
</dbReference>
<keyword evidence="2" id="KW-0963">Cytoplasm</keyword>
<dbReference type="GO" id="GO:0055129">
    <property type="term" value="P:L-proline biosynthetic process"/>
    <property type="evidence" value="ECO:0007669"/>
    <property type="project" value="UniProtKB-UniRule"/>
</dbReference>
<proteinExistence type="inferred from homology"/>
<feature type="binding site" evidence="3">
    <location>
        <position position="56"/>
    </location>
    <ligand>
        <name>NADPH</name>
        <dbReference type="ChEBI" id="CHEBI:57783"/>
    </ligand>
</feature>
<dbReference type="InterPro" id="IPR036291">
    <property type="entry name" value="NAD(P)-bd_dom_sf"/>
</dbReference>
<dbReference type="InterPro" id="IPR029036">
    <property type="entry name" value="P5CR_dimer"/>
</dbReference>
<dbReference type="PANTHER" id="PTHR11645">
    <property type="entry name" value="PYRROLINE-5-CARBOXYLATE REDUCTASE"/>
    <property type="match status" value="1"/>
</dbReference>
<evidence type="ECO:0000313" key="7">
    <source>
        <dbReference type="Proteomes" id="UP000270678"/>
    </source>
</evidence>
<sequence>MKVAFIGTGSMGSLLIDAFLRSGALHQSFICISNRSPHKAERIAGRHPGIRIVDSNVEAARESQIIFLCVKPLDFPGVLSEIRDVLTDRQIIVSITSPVQIEMLEQSVPSRIAKIIPSITHSVQSGASLCIYGSRIQPEDRLLLEQLMSSISTPLIIKEEQTRIASDISSCGPAFIAFILQRWAETATEMTGIDRADALYLGSQMLLGTGKLLTEGGLSPEELQRRVSVPGGITAKGIEILDSGLQDVFSRLIDATHQKYNEDLDKLDKLFSEIQNER</sequence>
<dbReference type="EC" id="1.5.1.2" evidence="2"/>
<dbReference type="HAMAP" id="MF_01925">
    <property type="entry name" value="P5C_reductase"/>
    <property type="match status" value="1"/>
</dbReference>
<evidence type="ECO:0000256" key="1">
    <source>
        <dbReference type="ARBA" id="ARBA00005525"/>
    </source>
</evidence>
<keyword evidence="7" id="KW-1185">Reference proteome</keyword>